<dbReference type="SUPFAM" id="SSF52540">
    <property type="entry name" value="P-loop containing nucleoside triphosphate hydrolases"/>
    <property type="match status" value="1"/>
</dbReference>
<gene>
    <name evidence="1" type="ORF">BCP12_227</name>
</gene>
<dbReference type="EMBL" id="KX987999">
    <property type="protein sequence ID" value="AQN32627.1"/>
    <property type="molecule type" value="Genomic_DNA"/>
</dbReference>
<dbReference type="InterPro" id="IPR027417">
    <property type="entry name" value="P-loop_NTPase"/>
</dbReference>
<sequence length="206" mass="24245">MKYTDKDKNMVREIKIAITGELRSGKTTLQKYAEKKYGGFVPFAFADDLKEMFHAEFPHVPMNPKPRKGYQLYGQLMRFIFGEDYWINKCFHKIERVRHAAKNYNILGDQVEFMPMITDARQPNEFERCYKEGYTLIRVEASEELRIERAKAEGDKFSLEDLQHESEKYIAEAPVHFVLYNNGSLETLYAQFDEVMTYLKGEHLNG</sequence>
<evidence type="ECO:0000313" key="1">
    <source>
        <dbReference type="EMBL" id="AQN32627.1"/>
    </source>
</evidence>
<reference evidence="1 2" key="1">
    <citation type="submission" date="2016-10" db="EMBL/GenBank/DDBJ databases">
        <title>Complete Genome Sequence of Bacillus Phage BCP12.</title>
        <authorList>
            <person name="Ghosh K."/>
            <person name="Kim K.-P."/>
        </authorList>
    </citation>
    <scope>NUCLEOTIDE SEQUENCE [LARGE SCALE GENOMIC DNA]</scope>
</reference>
<dbReference type="Proteomes" id="UP000246806">
    <property type="component" value="Genome"/>
</dbReference>
<evidence type="ECO:0000313" key="2">
    <source>
        <dbReference type="Proteomes" id="UP000246806"/>
    </source>
</evidence>
<name>A0A2S0CSV1_9CAUD</name>
<dbReference type="Gene3D" id="3.40.50.300">
    <property type="entry name" value="P-loop containing nucleotide triphosphate hydrolases"/>
    <property type="match status" value="1"/>
</dbReference>
<organism evidence="1 2">
    <name type="scientific">Bacillus phage BCP12</name>
    <dbReference type="NCBI Taxonomy" id="1913122"/>
    <lineage>
        <taxon>Viruses</taxon>
        <taxon>Duplodnaviria</taxon>
        <taxon>Heunggongvirae</taxon>
        <taxon>Uroviricota</taxon>
        <taxon>Caudoviricetes</taxon>
        <taxon>Herelleviridae</taxon>
        <taxon>Bastillevirinae</taxon>
        <taxon>Tsarbombavirus</taxon>
        <taxon>Tsarbombavirus BCP78</taxon>
    </lineage>
</organism>
<keyword evidence="1" id="KW-0808">Transferase</keyword>
<accession>A0A2S0CSV1</accession>
<keyword evidence="1" id="KW-0418">Kinase</keyword>
<protein>
    <submittedName>
        <fullName evidence="1">Putative adenylate kinase-like protein</fullName>
    </submittedName>
</protein>
<dbReference type="GO" id="GO:0016301">
    <property type="term" value="F:kinase activity"/>
    <property type="evidence" value="ECO:0007669"/>
    <property type="project" value="UniProtKB-KW"/>
</dbReference>
<proteinExistence type="predicted"/>